<feature type="repeat" description="PPR" evidence="2">
    <location>
        <begin position="543"/>
        <end position="577"/>
    </location>
</feature>
<gene>
    <name evidence="3" type="ORF">ZIOFF_052234</name>
</gene>
<dbReference type="SUPFAM" id="SSF48452">
    <property type="entry name" value="TPR-like"/>
    <property type="match status" value="1"/>
</dbReference>
<dbReference type="FunFam" id="1.25.40.10:FF:000442">
    <property type="entry name" value="Pentatricopeptide repeat-containing protein At3g49710"/>
    <property type="match status" value="1"/>
</dbReference>
<name>A0A8J5FJX1_ZINOF</name>
<evidence type="ECO:0000256" key="2">
    <source>
        <dbReference type="PROSITE-ProRule" id="PRU00708"/>
    </source>
</evidence>
<reference evidence="3 4" key="1">
    <citation type="submission" date="2020-08" db="EMBL/GenBank/DDBJ databases">
        <title>Plant Genome Project.</title>
        <authorList>
            <person name="Zhang R.-G."/>
        </authorList>
    </citation>
    <scope>NUCLEOTIDE SEQUENCE [LARGE SCALE GENOMIC DNA]</scope>
    <source>
        <tissue evidence="3">Rhizome</tissue>
    </source>
</reference>
<evidence type="ECO:0000313" key="3">
    <source>
        <dbReference type="EMBL" id="KAG6490902.1"/>
    </source>
</evidence>
<dbReference type="Pfam" id="PF01535">
    <property type="entry name" value="PPR"/>
    <property type="match status" value="5"/>
</dbReference>
<comment type="caution">
    <text evidence="3">The sequence shown here is derived from an EMBL/GenBank/DDBJ whole genome shotgun (WGS) entry which is preliminary data.</text>
</comment>
<dbReference type="FunFam" id="1.25.40.10:FF:000090">
    <property type="entry name" value="Pentatricopeptide repeat-containing protein, chloroplastic"/>
    <property type="match status" value="1"/>
</dbReference>
<feature type="repeat" description="PPR" evidence="2">
    <location>
        <begin position="136"/>
        <end position="170"/>
    </location>
</feature>
<dbReference type="InterPro" id="IPR046960">
    <property type="entry name" value="PPR_At4g14850-like_plant"/>
</dbReference>
<dbReference type="Pfam" id="PF20431">
    <property type="entry name" value="E_motif"/>
    <property type="match status" value="1"/>
</dbReference>
<dbReference type="AlphaFoldDB" id="A0A8J5FJX1"/>
<feature type="repeat" description="PPR" evidence="2">
    <location>
        <begin position="400"/>
        <end position="434"/>
    </location>
</feature>
<dbReference type="Proteomes" id="UP000734854">
    <property type="component" value="Unassembled WGS sequence"/>
</dbReference>
<dbReference type="EMBL" id="JACMSC010000014">
    <property type="protein sequence ID" value="KAG6490902.1"/>
    <property type="molecule type" value="Genomic_DNA"/>
</dbReference>
<dbReference type="NCBIfam" id="TIGR00756">
    <property type="entry name" value="PPR"/>
    <property type="match status" value="9"/>
</dbReference>
<dbReference type="GO" id="GO:0003723">
    <property type="term" value="F:RNA binding"/>
    <property type="evidence" value="ECO:0007669"/>
    <property type="project" value="InterPro"/>
</dbReference>
<organism evidence="3 4">
    <name type="scientific">Zingiber officinale</name>
    <name type="common">Ginger</name>
    <name type="synonym">Amomum zingiber</name>
    <dbReference type="NCBI Taxonomy" id="94328"/>
    <lineage>
        <taxon>Eukaryota</taxon>
        <taxon>Viridiplantae</taxon>
        <taxon>Streptophyta</taxon>
        <taxon>Embryophyta</taxon>
        <taxon>Tracheophyta</taxon>
        <taxon>Spermatophyta</taxon>
        <taxon>Magnoliopsida</taxon>
        <taxon>Liliopsida</taxon>
        <taxon>Zingiberales</taxon>
        <taxon>Zingiberaceae</taxon>
        <taxon>Zingiber</taxon>
    </lineage>
</organism>
<dbReference type="PANTHER" id="PTHR47926">
    <property type="entry name" value="PENTATRICOPEPTIDE REPEAT-CONTAINING PROTEIN"/>
    <property type="match status" value="1"/>
</dbReference>
<accession>A0A8J5FJX1</accession>
<dbReference type="InterPro" id="IPR046848">
    <property type="entry name" value="E_motif"/>
</dbReference>
<feature type="repeat" description="PPR" evidence="2">
    <location>
        <begin position="578"/>
        <end position="608"/>
    </location>
</feature>
<protein>
    <recommendedName>
        <fullName evidence="5">Pentatricopeptide repeat-containing protein</fullName>
    </recommendedName>
</protein>
<feature type="repeat" description="PPR" evidence="2">
    <location>
        <begin position="299"/>
        <end position="333"/>
    </location>
</feature>
<keyword evidence="1" id="KW-0677">Repeat</keyword>
<dbReference type="InterPro" id="IPR002885">
    <property type="entry name" value="PPR_rpt"/>
</dbReference>
<dbReference type="PROSITE" id="PS51375">
    <property type="entry name" value="PPR"/>
    <property type="match status" value="6"/>
</dbReference>
<dbReference type="GO" id="GO:0009451">
    <property type="term" value="P:RNA modification"/>
    <property type="evidence" value="ECO:0007669"/>
    <property type="project" value="InterPro"/>
</dbReference>
<dbReference type="Gene3D" id="1.25.40.10">
    <property type="entry name" value="Tetratricopeptide repeat domain"/>
    <property type="match status" value="6"/>
</dbReference>
<dbReference type="PANTHER" id="PTHR47926:SF533">
    <property type="entry name" value="DYW DOMAIN-CONTAINING PROTEIN"/>
    <property type="match status" value="1"/>
</dbReference>
<sequence length="769" mass="85432">MHHPNPTAARAAVTSLSRAAQSAKARPVSDATHRDPRCLSAVISGLALDGRPLEALRLFKWFQTSALDPDEFTLSNALSLSANLSALDQGRQIQAFIFKKNLPMDVAATNSLINLYFKCGSVADAEKVFDGMLLRDVYTWTAMVSGYAHSGRLERAMTFFETMPARNTVSWNSMINAYQREGCHEMALELFSIMKTQGEALSELTFVAVLKACASLQQLEYGEGVHCCLVKLGWVRSMLVGSVLMDIYTKCGGLQEVQKVFNDIGEHNVISWSILLGGYAQNGSILEAEVIFKEMPEKNVRTWNLMIDGYVRNGMLDNAFELFVDMLKVGMKPNSFTFTSLISGCSNPEHTRIGKKFHGYVVKGGLESETPVCSSLITMYGEHRNIGDACSIFDMMVSRDVVSWTAMVAAYISYGNLDAALDIFDRMPSKNLISWNTMMFGHLQKCRSLEFNSLNVMRNPPALLFFYRMEKSSVRANHFSYNCALSVCANIGALEQARAIHCRTVRRGYESDLGVGNALITVYGKCGALDDAEVSFKSLIYPDMISWNALLTGYSQNGHGDKVLDIYEKMQKSEVAPNHVTFINLLSACSHLGMIEKGLEFFERMEKDHNVKPTREHYTCIVDLLGRAGYLREAESVIGNMQIVPDAVVWGALLGACKMHGDPEMGKRAADQIVLLEPDNSSALVALAETFAAANMWKYVVEVRTLMKEKKLLKEPGISSIEIRNQSCMFLSADPCRQEKDCIHDMLNSLYGNMIEGKYTLDSELVAFG</sequence>
<keyword evidence="4" id="KW-1185">Reference proteome</keyword>
<proteinExistence type="predicted"/>
<dbReference type="InterPro" id="IPR011990">
    <property type="entry name" value="TPR-like_helical_dom_sf"/>
</dbReference>
<evidence type="ECO:0000313" key="4">
    <source>
        <dbReference type="Proteomes" id="UP000734854"/>
    </source>
</evidence>
<evidence type="ECO:0000256" key="1">
    <source>
        <dbReference type="ARBA" id="ARBA00022737"/>
    </source>
</evidence>
<feature type="repeat" description="PPR" evidence="2">
    <location>
        <begin position="268"/>
        <end position="298"/>
    </location>
</feature>
<dbReference type="Pfam" id="PF13041">
    <property type="entry name" value="PPR_2"/>
    <property type="match status" value="3"/>
</dbReference>
<evidence type="ECO:0008006" key="5">
    <source>
        <dbReference type="Google" id="ProtNLM"/>
    </source>
</evidence>